<dbReference type="PROSITE" id="PS50949">
    <property type="entry name" value="HTH_GNTR"/>
    <property type="match status" value="1"/>
</dbReference>
<dbReference type="AlphaFoldDB" id="A0A8J3Z6D7"/>
<keyword evidence="3" id="KW-0804">Transcription</keyword>
<dbReference type="EMBL" id="BOPG01000023">
    <property type="protein sequence ID" value="GIJ56076.1"/>
    <property type="molecule type" value="Genomic_DNA"/>
</dbReference>
<feature type="domain" description="HTH gntR-type" evidence="4">
    <location>
        <begin position="15"/>
        <end position="83"/>
    </location>
</feature>
<comment type="caution">
    <text evidence="5">The sequence shown here is derived from an EMBL/GenBank/DDBJ whole genome shotgun (WGS) entry which is preliminary data.</text>
</comment>
<reference evidence="5" key="1">
    <citation type="submission" date="2021-01" db="EMBL/GenBank/DDBJ databases">
        <title>Whole genome shotgun sequence of Virgisporangium aurantiacum NBRC 16421.</title>
        <authorList>
            <person name="Komaki H."/>
            <person name="Tamura T."/>
        </authorList>
    </citation>
    <scope>NUCLEOTIDE SEQUENCE</scope>
    <source>
        <strain evidence="5">NBRC 16421</strain>
    </source>
</reference>
<evidence type="ECO:0000256" key="1">
    <source>
        <dbReference type="ARBA" id="ARBA00023015"/>
    </source>
</evidence>
<dbReference type="InterPro" id="IPR000524">
    <property type="entry name" value="Tscrpt_reg_HTH_GntR"/>
</dbReference>
<organism evidence="5 6">
    <name type="scientific">Virgisporangium aurantiacum</name>
    <dbReference type="NCBI Taxonomy" id="175570"/>
    <lineage>
        <taxon>Bacteria</taxon>
        <taxon>Bacillati</taxon>
        <taxon>Actinomycetota</taxon>
        <taxon>Actinomycetes</taxon>
        <taxon>Micromonosporales</taxon>
        <taxon>Micromonosporaceae</taxon>
        <taxon>Virgisporangium</taxon>
    </lineage>
</organism>
<keyword evidence="2" id="KW-0238">DNA-binding</keyword>
<evidence type="ECO:0000313" key="5">
    <source>
        <dbReference type="EMBL" id="GIJ56076.1"/>
    </source>
</evidence>
<dbReference type="GO" id="GO:0003677">
    <property type="term" value="F:DNA binding"/>
    <property type="evidence" value="ECO:0007669"/>
    <property type="project" value="UniProtKB-KW"/>
</dbReference>
<evidence type="ECO:0000259" key="4">
    <source>
        <dbReference type="PROSITE" id="PS50949"/>
    </source>
</evidence>
<dbReference type="InterPro" id="IPR036388">
    <property type="entry name" value="WH-like_DNA-bd_sf"/>
</dbReference>
<gene>
    <name evidence="5" type="ORF">Vau01_035920</name>
</gene>
<protein>
    <recommendedName>
        <fullName evidence="4">HTH gntR-type domain-containing protein</fullName>
    </recommendedName>
</protein>
<evidence type="ECO:0000256" key="3">
    <source>
        <dbReference type="ARBA" id="ARBA00023163"/>
    </source>
</evidence>
<dbReference type="SUPFAM" id="SSF46785">
    <property type="entry name" value="Winged helix' DNA-binding domain"/>
    <property type="match status" value="1"/>
</dbReference>
<sequence>MTLTISAVTDNAGPLPVHSQIAAEIVRRAIAPGRDPRMPLPTESEIQSDYGVSRGTARQALTELREAGVIVTTSAQDCILARPEPVSDEAN</sequence>
<keyword evidence="1" id="KW-0805">Transcription regulation</keyword>
<accession>A0A8J3Z6D7</accession>
<name>A0A8J3Z6D7_9ACTN</name>
<dbReference type="GO" id="GO:0003700">
    <property type="term" value="F:DNA-binding transcription factor activity"/>
    <property type="evidence" value="ECO:0007669"/>
    <property type="project" value="InterPro"/>
</dbReference>
<dbReference type="PRINTS" id="PR00035">
    <property type="entry name" value="HTHGNTR"/>
</dbReference>
<evidence type="ECO:0000256" key="2">
    <source>
        <dbReference type="ARBA" id="ARBA00023125"/>
    </source>
</evidence>
<dbReference type="Proteomes" id="UP000612585">
    <property type="component" value="Unassembled WGS sequence"/>
</dbReference>
<evidence type="ECO:0000313" key="6">
    <source>
        <dbReference type="Proteomes" id="UP000612585"/>
    </source>
</evidence>
<keyword evidence="6" id="KW-1185">Reference proteome</keyword>
<dbReference type="SMART" id="SM00345">
    <property type="entry name" value="HTH_GNTR"/>
    <property type="match status" value="1"/>
</dbReference>
<dbReference type="Pfam" id="PF00392">
    <property type="entry name" value="GntR"/>
    <property type="match status" value="1"/>
</dbReference>
<dbReference type="Gene3D" id="1.10.10.10">
    <property type="entry name" value="Winged helix-like DNA-binding domain superfamily/Winged helix DNA-binding domain"/>
    <property type="match status" value="1"/>
</dbReference>
<dbReference type="InterPro" id="IPR036390">
    <property type="entry name" value="WH_DNA-bd_sf"/>
</dbReference>
<proteinExistence type="predicted"/>